<feature type="region of interest" description="Disordered" evidence="1">
    <location>
        <begin position="323"/>
        <end position="368"/>
    </location>
</feature>
<evidence type="ECO:0000313" key="4">
    <source>
        <dbReference type="Proteomes" id="UP000734271"/>
    </source>
</evidence>
<accession>A0ABS7SY65</accession>
<evidence type="ECO:0000313" key="3">
    <source>
        <dbReference type="EMBL" id="MBZ2386479.1"/>
    </source>
</evidence>
<feature type="compositionally biased region" description="Basic and acidic residues" evidence="1">
    <location>
        <begin position="726"/>
        <end position="739"/>
    </location>
</feature>
<reference evidence="3 4" key="1">
    <citation type="submission" date="2021-08" db="EMBL/GenBank/DDBJ databases">
        <title>FDA dAtabase for Regulatory Grade micrObial Sequences (FDA-ARGOS): Supporting development and validation of Infectious Disease Dx tests.</title>
        <authorList>
            <person name="Sproer C."/>
            <person name="Gronow S."/>
            <person name="Severitt S."/>
            <person name="Schroder I."/>
            <person name="Tallon L."/>
            <person name="Sadzewicz L."/>
            <person name="Zhao X."/>
            <person name="Boylan J."/>
            <person name="Ott S."/>
            <person name="Bowen H."/>
            <person name="Vavikolanu K."/>
            <person name="Hazen T."/>
            <person name="Aluvathingal J."/>
            <person name="Nadendla S."/>
            <person name="Lowell S."/>
            <person name="Myers T."/>
            <person name="Yan Y."/>
            <person name="Sichtig H."/>
        </authorList>
    </citation>
    <scope>NUCLEOTIDE SEQUENCE [LARGE SCALE GENOMIC DNA]</scope>
    <source>
        <strain evidence="3 4">FDAARGOS_1460</strain>
    </source>
</reference>
<dbReference type="PROSITE" id="PS51257">
    <property type="entry name" value="PROKAR_LIPOPROTEIN"/>
    <property type="match status" value="1"/>
</dbReference>
<evidence type="ECO:0000256" key="1">
    <source>
        <dbReference type="SAM" id="MobiDB-lite"/>
    </source>
</evidence>
<gene>
    <name evidence="3" type="ORF">K8P03_04095</name>
</gene>
<proteinExistence type="predicted"/>
<name>A0ABS7SY65_9FIRM</name>
<protein>
    <submittedName>
        <fullName evidence="3">DUF5633 domain-containing protein</fullName>
    </submittedName>
</protein>
<comment type="caution">
    <text evidence="3">The sequence shown here is derived from an EMBL/GenBank/DDBJ whole genome shotgun (WGS) entry which is preliminary data.</text>
</comment>
<feature type="compositionally biased region" description="Basic and acidic residues" evidence="1">
    <location>
        <begin position="689"/>
        <end position="719"/>
    </location>
</feature>
<dbReference type="InterPro" id="IPR006270">
    <property type="entry name" value="Strep_his_triad_rpt"/>
</dbReference>
<dbReference type="EMBL" id="JAIPME010000002">
    <property type="protein sequence ID" value="MBZ2386479.1"/>
    <property type="molecule type" value="Genomic_DNA"/>
</dbReference>
<keyword evidence="4" id="KW-1185">Reference proteome</keyword>
<dbReference type="Pfam" id="PF04270">
    <property type="entry name" value="Strep_his_triad"/>
    <property type="match status" value="5"/>
</dbReference>
<feature type="compositionally biased region" description="Basic and acidic residues" evidence="1">
    <location>
        <begin position="330"/>
        <end position="344"/>
    </location>
</feature>
<organism evidence="3 4">
    <name type="scientific">Anaerococcus murdochii</name>
    <dbReference type="NCBI Taxonomy" id="411577"/>
    <lineage>
        <taxon>Bacteria</taxon>
        <taxon>Bacillati</taxon>
        <taxon>Bacillota</taxon>
        <taxon>Tissierellia</taxon>
        <taxon>Tissierellales</taxon>
        <taxon>Peptoniphilaceae</taxon>
        <taxon>Anaerococcus</taxon>
    </lineage>
</organism>
<keyword evidence="2" id="KW-0732">Signal</keyword>
<dbReference type="Pfam" id="PF18656">
    <property type="entry name" value="DUF5633"/>
    <property type="match status" value="1"/>
</dbReference>
<feature type="compositionally biased region" description="Basic and acidic residues" evidence="1">
    <location>
        <begin position="665"/>
        <end position="681"/>
    </location>
</feature>
<feature type="region of interest" description="Disordered" evidence="1">
    <location>
        <begin position="665"/>
        <end position="754"/>
    </location>
</feature>
<sequence>MKNKKNIGKVVLYACVFLTSLSSCSLFKNNKEEKQVKPSQKVAYEAKKTSLKKDTTTEVLVDSEIKKEDIVKIVKHGDHWHVFTKDGREKITYSDPNQIKDNSNFEMVSVVGKSQLKNKNVVAIKKHGDHYHVYLADGTEYLTYEDPSALFPNIKIGTYVGSHGQENVRKNKAQKVAENKKVKEKLEKEDERVIKILKHGDHYHIYTSKGNEFVTYEDPRSLYPNASYGIYEGSHGDRKNMIAKILKEDKERKTKKKAAGIKDERENSDKLIEADKLVKVEENKKTHNVVSILRHGDHWHVYTSDGREFITYSDPSSDYPGVSVGIYHGSHGDQKVKPEKENGGKVENQNQENSSEDRPTNAAEDRKTRIGKLKITNILGQEEVDPYDIVKILKHEDHYHIYDSKGREGVTYENPQDLYPNASFGQYEGSHSDKDQNKNKINWPEGITKIIDHGDHWHLYKGDQEVGVVTENPKSHYPDAEYINESKDYSHVEVNDGDLFNYDSVEGKKIEGIERVFDDRFKQMENFGQISDGKPAFGPGGQYKGGKVFYWLHGDHYHYLSIEDLVKMEKAGELGDFTAKDIVATLKYKMENPDEKIGQDYDDEKSEILRYNIEQMLKKEYPDADVQNIGLNFHVYGPSHLTFHISDFEDVDGKIVYKKDKLPEMKKEETSEENPDKKEVENPSNENAEENKAENSSKEDLKAKEGEKDSKIQEEKKEIDPEEKEENLKKAQDGYSSKEEAEEAAQKALDSDFANDSYEIFQGENGRWFFNLKVS</sequence>
<evidence type="ECO:0000256" key="2">
    <source>
        <dbReference type="SAM" id="SignalP"/>
    </source>
</evidence>
<dbReference type="InterPro" id="IPR040912">
    <property type="entry name" value="DUF5633"/>
</dbReference>
<feature type="compositionally biased region" description="Basic and acidic residues" evidence="1">
    <location>
        <begin position="355"/>
        <end position="368"/>
    </location>
</feature>
<dbReference type="Proteomes" id="UP000734271">
    <property type="component" value="Unassembled WGS sequence"/>
</dbReference>
<feature type="signal peptide" evidence="2">
    <location>
        <begin position="1"/>
        <end position="27"/>
    </location>
</feature>
<feature type="chain" id="PRO_5045758099" evidence="2">
    <location>
        <begin position="28"/>
        <end position="775"/>
    </location>
</feature>
<dbReference type="RefSeq" id="WP_223418539.1">
    <property type="nucleotide sequence ID" value="NZ_JAIPME010000002.1"/>
</dbReference>